<organism evidence="2 3">
    <name type="scientific">Cystoisospora suis</name>
    <dbReference type="NCBI Taxonomy" id="483139"/>
    <lineage>
        <taxon>Eukaryota</taxon>
        <taxon>Sar</taxon>
        <taxon>Alveolata</taxon>
        <taxon>Apicomplexa</taxon>
        <taxon>Conoidasida</taxon>
        <taxon>Coccidia</taxon>
        <taxon>Eucoccidiorida</taxon>
        <taxon>Eimeriorina</taxon>
        <taxon>Sarcocystidae</taxon>
        <taxon>Cystoisospora</taxon>
    </lineage>
</organism>
<dbReference type="VEuPathDB" id="ToxoDB:CSUI_008058"/>
<protein>
    <submittedName>
        <fullName evidence="2">Uncharacterized protein</fullName>
    </submittedName>
</protein>
<gene>
    <name evidence="2" type="ORF">CSUI_008058</name>
</gene>
<feature type="compositionally biased region" description="Basic residues" evidence="1">
    <location>
        <begin position="15"/>
        <end position="26"/>
    </location>
</feature>
<evidence type="ECO:0000313" key="2">
    <source>
        <dbReference type="EMBL" id="PHJ18116.1"/>
    </source>
</evidence>
<evidence type="ECO:0000256" key="1">
    <source>
        <dbReference type="SAM" id="MobiDB-lite"/>
    </source>
</evidence>
<dbReference type="EMBL" id="MIGC01004397">
    <property type="protein sequence ID" value="PHJ18116.1"/>
    <property type="molecule type" value="Genomic_DNA"/>
</dbReference>
<keyword evidence="3" id="KW-1185">Reference proteome</keyword>
<sequence>EILYTSSCLGGARRGGGRRMKKKKTGKFSPKEETLSPQVWKREKDRKME</sequence>
<dbReference type="AlphaFoldDB" id="A0A2C6KP12"/>
<feature type="region of interest" description="Disordered" evidence="1">
    <location>
        <begin position="1"/>
        <end position="49"/>
    </location>
</feature>
<dbReference type="Proteomes" id="UP000221165">
    <property type="component" value="Unassembled WGS sequence"/>
</dbReference>
<dbReference type="GeneID" id="94431408"/>
<accession>A0A2C6KP12</accession>
<evidence type="ECO:0000313" key="3">
    <source>
        <dbReference type="Proteomes" id="UP000221165"/>
    </source>
</evidence>
<dbReference type="RefSeq" id="XP_067919826.1">
    <property type="nucleotide sequence ID" value="XM_068068197.1"/>
</dbReference>
<feature type="compositionally biased region" description="Basic and acidic residues" evidence="1">
    <location>
        <begin position="29"/>
        <end position="49"/>
    </location>
</feature>
<feature type="non-terminal residue" evidence="2">
    <location>
        <position position="1"/>
    </location>
</feature>
<reference evidence="2 3" key="1">
    <citation type="journal article" date="2017" name="Int. J. Parasitol.">
        <title>The genome of the protozoan parasite Cystoisospora suis and a reverse vaccinology approach to identify vaccine candidates.</title>
        <authorList>
            <person name="Palmieri N."/>
            <person name="Shrestha A."/>
            <person name="Ruttkowski B."/>
            <person name="Beck T."/>
            <person name="Vogl C."/>
            <person name="Tomley F."/>
            <person name="Blake D.P."/>
            <person name="Joachim A."/>
        </authorList>
    </citation>
    <scope>NUCLEOTIDE SEQUENCE [LARGE SCALE GENOMIC DNA]</scope>
    <source>
        <strain evidence="2 3">Wien I</strain>
    </source>
</reference>
<name>A0A2C6KP12_9APIC</name>
<proteinExistence type="predicted"/>
<comment type="caution">
    <text evidence="2">The sequence shown here is derived from an EMBL/GenBank/DDBJ whole genome shotgun (WGS) entry which is preliminary data.</text>
</comment>